<organism evidence="2 3">
    <name type="scientific">Siculibacillus lacustris</name>
    <dbReference type="NCBI Taxonomy" id="1549641"/>
    <lineage>
        <taxon>Bacteria</taxon>
        <taxon>Pseudomonadati</taxon>
        <taxon>Pseudomonadota</taxon>
        <taxon>Alphaproteobacteria</taxon>
        <taxon>Hyphomicrobiales</taxon>
        <taxon>Ancalomicrobiaceae</taxon>
        <taxon>Siculibacillus</taxon>
    </lineage>
</organism>
<protein>
    <submittedName>
        <fullName evidence="2">Nuclear transport factor 2 family protein</fullName>
    </submittedName>
</protein>
<dbReference type="SUPFAM" id="SSF54427">
    <property type="entry name" value="NTF2-like"/>
    <property type="match status" value="1"/>
</dbReference>
<comment type="caution">
    <text evidence="2">The sequence shown here is derived from an EMBL/GenBank/DDBJ whole genome shotgun (WGS) entry which is preliminary data.</text>
</comment>
<dbReference type="Proteomes" id="UP000292781">
    <property type="component" value="Unassembled WGS sequence"/>
</dbReference>
<dbReference type="OrthoDB" id="8849037at2"/>
<name>A0A4Q9VLB4_9HYPH</name>
<keyword evidence="3" id="KW-1185">Reference proteome</keyword>
<reference evidence="2 3" key="1">
    <citation type="submission" date="2019-02" db="EMBL/GenBank/DDBJ databases">
        <title>Siculibacillus lacustris gen. nov., sp. nov., a new rosette-forming bacterium isolated from a freshwater crater lake (Lake St. Ana, Romania).</title>
        <authorList>
            <person name="Felfoldi T."/>
            <person name="Marton Z."/>
            <person name="Szabo A."/>
            <person name="Mentes A."/>
            <person name="Boka K."/>
            <person name="Marialigeti K."/>
            <person name="Mathe I."/>
            <person name="Koncz M."/>
            <person name="Schumann P."/>
            <person name="Toth E."/>
        </authorList>
    </citation>
    <scope>NUCLEOTIDE SEQUENCE [LARGE SCALE GENOMIC DNA]</scope>
    <source>
        <strain evidence="2 3">SA-279</strain>
    </source>
</reference>
<evidence type="ECO:0000313" key="3">
    <source>
        <dbReference type="Proteomes" id="UP000292781"/>
    </source>
</evidence>
<dbReference type="Gene3D" id="3.10.450.50">
    <property type="match status" value="1"/>
</dbReference>
<sequence>MGRRGVTEDPTATNLAIVDAHIRGEARDPASILDLYTDDVVLEMPTRGLRFEGKPAIEANYRRMFGAIELLEIETLERFATPTRVVDDSRARFRLVGEGFDGAPLPIGSLVELRLLHVFHMRDGAIAREQVFEGWTRIDRSEGFT</sequence>
<dbReference type="AlphaFoldDB" id="A0A4Q9VLB4"/>
<evidence type="ECO:0000259" key="1">
    <source>
        <dbReference type="Pfam" id="PF12680"/>
    </source>
</evidence>
<dbReference type="InterPro" id="IPR032710">
    <property type="entry name" value="NTF2-like_dom_sf"/>
</dbReference>
<accession>A0A4Q9VLB4</accession>
<dbReference type="EMBL" id="SJFN01000024">
    <property type="protein sequence ID" value="TBW35781.1"/>
    <property type="molecule type" value="Genomic_DNA"/>
</dbReference>
<dbReference type="InterPro" id="IPR037401">
    <property type="entry name" value="SnoaL-like"/>
</dbReference>
<gene>
    <name evidence="2" type="ORF">EYW49_15410</name>
</gene>
<dbReference type="Pfam" id="PF12680">
    <property type="entry name" value="SnoaL_2"/>
    <property type="match status" value="1"/>
</dbReference>
<evidence type="ECO:0000313" key="2">
    <source>
        <dbReference type="EMBL" id="TBW35781.1"/>
    </source>
</evidence>
<proteinExistence type="predicted"/>
<feature type="domain" description="SnoaL-like" evidence="1">
    <location>
        <begin position="25"/>
        <end position="128"/>
    </location>
</feature>